<dbReference type="PATRIC" id="fig|1195236.3.peg.5373"/>
<dbReference type="SUPFAM" id="SSF53850">
    <property type="entry name" value="Periplasmic binding protein-like II"/>
    <property type="match status" value="1"/>
</dbReference>
<dbReference type="STRING" id="1195236.CTER_5237"/>
<evidence type="ECO:0000313" key="3">
    <source>
        <dbReference type="EMBL" id="EMS69112.1"/>
    </source>
</evidence>
<dbReference type="Pfam" id="PF04069">
    <property type="entry name" value="OpuAC"/>
    <property type="match status" value="1"/>
</dbReference>
<keyword evidence="1" id="KW-0812">Transmembrane</keyword>
<dbReference type="EMBL" id="AORV01000072">
    <property type="protein sequence ID" value="EMS69112.1"/>
    <property type="molecule type" value="Genomic_DNA"/>
</dbReference>
<reference evidence="3 4" key="1">
    <citation type="journal article" date="2013" name="Genome Announc.">
        <title>Draft Genome Sequence of the Cellulolytic, Mesophilic, Anaerobic Bacterium Clostridium termitidis Strain CT1112 (DSM 5398).</title>
        <authorList>
            <person name="Lal S."/>
            <person name="Ramachandran U."/>
            <person name="Zhang X."/>
            <person name="Munir R."/>
            <person name="Sparling R."/>
            <person name="Levin D.B."/>
        </authorList>
    </citation>
    <scope>NUCLEOTIDE SEQUENCE [LARGE SCALE GENOMIC DNA]</scope>
    <source>
        <strain evidence="3 4">CT1112</strain>
    </source>
</reference>
<keyword evidence="4" id="KW-1185">Reference proteome</keyword>
<dbReference type="GO" id="GO:0043190">
    <property type="term" value="C:ATP-binding cassette (ABC) transporter complex"/>
    <property type="evidence" value="ECO:0007669"/>
    <property type="project" value="InterPro"/>
</dbReference>
<dbReference type="Proteomes" id="UP000014155">
    <property type="component" value="Unassembled WGS sequence"/>
</dbReference>
<dbReference type="AlphaFoldDB" id="S0FF94"/>
<comment type="caution">
    <text evidence="3">The sequence shown here is derived from an EMBL/GenBank/DDBJ whole genome shotgun (WGS) entry which is preliminary data.</text>
</comment>
<organism evidence="3 4">
    <name type="scientific">Ruminiclostridium cellobioparum subsp. termitidis CT1112</name>
    <dbReference type="NCBI Taxonomy" id="1195236"/>
    <lineage>
        <taxon>Bacteria</taxon>
        <taxon>Bacillati</taxon>
        <taxon>Bacillota</taxon>
        <taxon>Clostridia</taxon>
        <taxon>Eubacteriales</taxon>
        <taxon>Oscillospiraceae</taxon>
        <taxon>Ruminiclostridium</taxon>
    </lineage>
</organism>
<dbReference type="eggNOG" id="COG1732">
    <property type="taxonomic scope" value="Bacteria"/>
</dbReference>
<feature type="transmembrane region" description="Helical" evidence="1">
    <location>
        <begin position="20"/>
        <end position="37"/>
    </location>
</feature>
<keyword evidence="1" id="KW-0472">Membrane</keyword>
<evidence type="ECO:0000259" key="2">
    <source>
        <dbReference type="Pfam" id="PF04069"/>
    </source>
</evidence>
<protein>
    <submittedName>
        <fullName evidence="3">Glycine betaine ABC transporter periplasmic protein</fullName>
    </submittedName>
</protein>
<gene>
    <name evidence="3" type="ORF">CTER_5237</name>
</gene>
<proteinExistence type="predicted"/>
<dbReference type="GO" id="GO:0022857">
    <property type="term" value="F:transmembrane transporter activity"/>
    <property type="evidence" value="ECO:0007669"/>
    <property type="project" value="InterPro"/>
</dbReference>
<dbReference type="Gene3D" id="3.40.190.120">
    <property type="entry name" value="Osmoprotection protein (prox), domain 2"/>
    <property type="match status" value="1"/>
</dbReference>
<sequence>MISMFVPAQIAWSFQRTDVYFGTSVSYIIILGGIILKKNLKKKLLALTLCAGFILSAAGCGSNSSATSSATQTQSSASAAPTSEAVGKKPIIVGSKDFTESKVLAEIYALALENSGYQVKRAESLASAVIRESIKTGDVDLYPEYTGTALVSVLGLDPIYDKDEVYKTVKEQYEKQYDIAILDPADVNDSEGLAVLATRAKELGISTISEAWAAAQKQKLVFSCKAEFTEAQIPRLEQVYGKLPFKLSVMEHTLSFSAAKSGNVDVFSVYTTEGNLAGDEWTVLKDDLGAWVPYYIIPVIRNDALKANPGAEKIINLVTATFTTDNVIKMNAEVDAEGKEYDDVAREYYESIKASLN</sequence>
<feature type="domain" description="ABC-type glycine betaine transport system substrate-binding" evidence="2">
    <location>
        <begin position="89"/>
        <end position="350"/>
    </location>
</feature>
<dbReference type="InterPro" id="IPR007210">
    <property type="entry name" value="ABC_Gly_betaine_transp_sub-bd"/>
</dbReference>
<name>S0FF94_RUMCE</name>
<dbReference type="Gene3D" id="3.40.190.10">
    <property type="entry name" value="Periplasmic binding protein-like II"/>
    <property type="match status" value="1"/>
</dbReference>
<evidence type="ECO:0000256" key="1">
    <source>
        <dbReference type="SAM" id="Phobius"/>
    </source>
</evidence>
<evidence type="ECO:0000313" key="4">
    <source>
        <dbReference type="Proteomes" id="UP000014155"/>
    </source>
</evidence>
<keyword evidence="1" id="KW-1133">Transmembrane helix</keyword>
<accession>S0FF94</accession>